<dbReference type="EMBL" id="KZ825330">
    <property type="protein sequence ID" value="RAH47461.1"/>
    <property type="molecule type" value="Genomic_DNA"/>
</dbReference>
<proteinExistence type="predicted"/>
<evidence type="ECO:0000313" key="2">
    <source>
        <dbReference type="Proteomes" id="UP000249057"/>
    </source>
</evidence>
<gene>
    <name evidence="1" type="ORF">BO95DRAFT_441263</name>
</gene>
<sequence>MFAHLHLPKYPPAIVTNRSSTLENPCYNPKLIVVFLSPIRTKSDEPTRASPTPSPPPKPAPTTQTDPTDTRP</sequence>
<evidence type="ECO:0000313" key="1">
    <source>
        <dbReference type="EMBL" id="RAH47461.1"/>
    </source>
</evidence>
<accession>A0ACD1GED9</accession>
<organism evidence="1 2">
    <name type="scientific">Aspergillus brunneoviolaceus CBS 621.78</name>
    <dbReference type="NCBI Taxonomy" id="1450534"/>
    <lineage>
        <taxon>Eukaryota</taxon>
        <taxon>Fungi</taxon>
        <taxon>Dikarya</taxon>
        <taxon>Ascomycota</taxon>
        <taxon>Pezizomycotina</taxon>
        <taxon>Eurotiomycetes</taxon>
        <taxon>Eurotiomycetidae</taxon>
        <taxon>Eurotiales</taxon>
        <taxon>Aspergillaceae</taxon>
        <taxon>Aspergillus</taxon>
        <taxon>Aspergillus subgen. Circumdati</taxon>
    </lineage>
</organism>
<name>A0ACD1GED9_9EURO</name>
<protein>
    <submittedName>
        <fullName evidence="1">Uncharacterized protein</fullName>
    </submittedName>
</protein>
<keyword evidence="2" id="KW-1185">Reference proteome</keyword>
<reference evidence="1" key="1">
    <citation type="submission" date="2018-02" db="EMBL/GenBank/DDBJ databases">
        <title>The genomes of Aspergillus section Nigri reveals drivers in fungal speciation.</title>
        <authorList>
            <consortium name="DOE Joint Genome Institute"/>
            <person name="Vesth T.C."/>
            <person name="Nybo J."/>
            <person name="Theobald S."/>
            <person name="Brandl J."/>
            <person name="Frisvad J.C."/>
            <person name="Nielsen K.F."/>
            <person name="Lyhne E.K."/>
            <person name="Kogle M.E."/>
            <person name="Kuo A."/>
            <person name="Riley R."/>
            <person name="Clum A."/>
            <person name="Nolan M."/>
            <person name="Lipzen A."/>
            <person name="Salamov A."/>
            <person name="Henrissat B."/>
            <person name="Wiebenga A."/>
            <person name="De vries R.P."/>
            <person name="Grigoriev I.V."/>
            <person name="Mortensen U.H."/>
            <person name="Andersen M.R."/>
            <person name="Baker S.E."/>
        </authorList>
    </citation>
    <scope>NUCLEOTIDE SEQUENCE</scope>
    <source>
        <strain evidence="1">CBS 621.78</strain>
    </source>
</reference>
<dbReference type="Proteomes" id="UP000249057">
    <property type="component" value="Unassembled WGS sequence"/>
</dbReference>